<sequence>MNEIPLTLAISRYDHVEDLTAGRVVPEGIRLTALSLPIEEIFFRFLKHREWDVSELSFAKYASLISQGDRSLTAIPVFPSRIFRHSSVYVRRDGPVQSPTDLAGKRIGIPEWAQTAAVYSRGFLKHQYGVDLKSIDWIQAGVNEPGRGEKVKLDLPEGIRLTPAPTKSLSQMLVEGEVDAVLTAHAPDCFEHGHPNVRRLFEDYMAVEADYYRTTGIFPIMHVVALKRDVVDTNPWVAMSLLKAFEEAKRRSVARALEVTAPRFPIPWCFEHARRAQDLFGEDHWPYGVDANRTTLEAFLKYAHEQGVCHRLLTPEDLFPSQVLSRFRI</sequence>
<dbReference type="Proteomes" id="UP000646365">
    <property type="component" value="Unassembled WGS sequence"/>
</dbReference>
<dbReference type="Gene3D" id="3.40.190.10">
    <property type="entry name" value="Periplasmic binding protein-like II"/>
    <property type="match status" value="1"/>
</dbReference>
<dbReference type="RefSeq" id="WP_189044444.1">
    <property type="nucleotide sequence ID" value="NZ_BMJQ01000003.1"/>
</dbReference>
<name>A0A8J3E2L9_9PROT</name>
<organism evidence="1 2">
    <name type="scientific">Aliidongia dinghuensis</name>
    <dbReference type="NCBI Taxonomy" id="1867774"/>
    <lineage>
        <taxon>Bacteria</taxon>
        <taxon>Pseudomonadati</taxon>
        <taxon>Pseudomonadota</taxon>
        <taxon>Alphaproteobacteria</taxon>
        <taxon>Rhodospirillales</taxon>
        <taxon>Dongiaceae</taxon>
        <taxon>Aliidongia</taxon>
    </lineage>
</organism>
<evidence type="ECO:0000313" key="2">
    <source>
        <dbReference type="Proteomes" id="UP000646365"/>
    </source>
</evidence>
<comment type="caution">
    <text evidence="1">The sequence shown here is derived from an EMBL/GenBank/DDBJ whole genome shotgun (WGS) entry which is preliminary data.</text>
</comment>
<accession>A0A8J3E2L9</accession>
<protein>
    <submittedName>
        <fullName evidence="1">4,5-dihydroxyphthalate decarboxylase</fullName>
    </submittedName>
</protein>
<dbReference type="AlphaFoldDB" id="A0A8J3E2L9"/>
<reference evidence="1" key="2">
    <citation type="submission" date="2020-09" db="EMBL/GenBank/DDBJ databases">
        <authorList>
            <person name="Sun Q."/>
            <person name="Zhou Y."/>
        </authorList>
    </citation>
    <scope>NUCLEOTIDE SEQUENCE</scope>
    <source>
        <strain evidence="1">CGMCC 1.15725</strain>
    </source>
</reference>
<reference evidence="1" key="1">
    <citation type="journal article" date="2014" name="Int. J. Syst. Evol. Microbiol.">
        <title>Complete genome sequence of Corynebacterium casei LMG S-19264T (=DSM 44701T), isolated from a smear-ripened cheese.</title>
        <authorList>
            <consortium name="US DOE Joint Genome Institute (JGI-PGF)"/>
            <person name="Walter F."/>
            <person name="Albersmeier A."/>
            <person name="Kalinowski J."/>
            <person name="Ruckert C."/>
        </authorList>
    </citation>
    <scope>NUCLEOTIDE SEQUENCE</scope>
    <source>
        <strain evidence="1">CGMCC 1.15725</strain>
    </source>
</reference>
<gene>
    <name evidence="1" type="ORF">GCM10011611_16310</name>
</gene>
<evidence type="ECO:0000313" key="1">
    <source>
        <dbReference type="EMBL" id="GGF11399.1"/>
    </source>
</evidence>
<proteinExistence type="predicted"/>
<dbReference type="SUPFAM" id="SSF53850">
    <property type="entry name" value="Periplasmic binding protein-like II"/>
    <property type="match status" value="1"/>
</dbReference>
<dbReference type="EMBL" id="BMJQ01000003">
    <property type="protein sequence ID" value="GGF11399.1"/>
    <property type="molecule type" value="Genomic_DNA"/>
</dbReference>
<keyword evidence="2" id="KW-1185">Reference proteome</keyword>